<keyword evidence="12" id="KW-0223">Dioxygenase</keyword>
<evidence type="ECO:0000256" key="9">
    <source>
        <dbReference type="ARBA" id="ARBA00031155"/>
    </source>
</evidence>
<dbReference type="GO" id="GO:0009636">
    <property type="term" value="P:response to toxic substance"/>
    <property type="evidence" value="ECO:0007669"/>
    <property type="project" value="UniProtKB-KW"/>
</dbReference>
<dbReference type="FunFam" id="3.20.20.70:FF:000154">
    <property type="entry name" value="Probable nitronate monooxygenase"/>
    <property type="match status" value="1"/>
</dbReference>
<evidence type="ECO:0000256" key="3">
    <source>
        <dbReference type="ARBA" id="ARBA00022575"/>
    </source>
</evidence>
<keyword evidence="6" id="KW-0547">Nucleotide-binding</keyword>
<comment type="cofactor">
    <cofactor evidence="1">
        <name>FMN</name>
        <dbReference type="ChEBI" id="CHEBI:58210"/>
    </cofactor>
</comment>
<proteinExistence type="inferred from homology"/>
<comment type="similarity">
    <text evidence="2">Belongs to the nitronate monooxygenase family. NMO class I subfamily.</text>
</comment>
<evidence type="ECO:0000256" key="10">
    <source>
        <dbReference type="ARBA" id="ARBA00049401"/>
    </source>
</evidence>
<evidence type="ECO:0000256" key="5">
    <source>
        <dbReference type="ARBA" id="ARBA00022643"/>
    </source>
</evidence>
<dbReference type="Pfam" id="PF03060">
    <property type="entry name" value="NMO"/>
    <property type="match status" value="1"/>
</dbReference>
<evidence type="ECO:0000256" key="2">
    <source>
        <dbReference type="ARBA" id="ARBA00009881"/>
    </source>
</evidence>
<dbReference type="RefSeq" id="WP_077930291.1">
    <property type="nucleotide sequence ID" value="NZ_CP014687.1"/>
</dbReference>
<dbReference type="STRING" id="1076596.A0U91_04830"/>
<dbReference type="Proteomes" id="UP000189055">
    <property type="component" value="Chromosome"/>
</dbReference>
<dbReference type="GO" id="GO:0000166">
    <property type="term" value="F:nucleotide binding"/>
    <property type="evidence" value="ECO:0007669"/>
    <property type="project" value="UniProtKB-KW"/>
</dbReference>
<comment type="catalytic activity">
    <reaction evidence="10">
        <text>3 propionate 3-nitronate + 3 O2 + H2O = 3 3-oxopropanoate + 2 nitrate + nitrite + H2O2 + 3 H(+)</text>
        <dbReference type="Rhea" id="RHEA:57332"/>
        <dbReference type="ChEBI" id="CHEBI:15377"/>
        <dbReference type="ChEBI" id="CHEBI:15378"/>
        <dbReference type="ChEBI" id="CHEBI:15379"/>
        <dbReference type="ChEBI" id="CHEBI:16240"/>
        <dbReference type="ChEBI" id="CHEBI:16301"/>
        <dbReference type="ChEBI" id="CHEBI:17632"/>
        <dbReference type="ChEBI" id="CHEBI:33190"/>
        <dbReference type="ChEBI" id="CHEBI:136067"/>
    </reaction>
</comment>
<evidence type="ECO:0000256" key="11">
    <source>
        <dbReference type="ARBA" id="ARBA00067136"/>
    </source>
</evidence>
<dbReference type="CDD" id="cd04730">
    <property type="entry name" value="NPD_like"/>
    <property type="match status" value="1"/>
</dbReference>
<name>A0A1U9LDC0_9PROT</name>
<keyword evidence="8" id="KW-0503">Monooxygenase</keyword>
<evidence type="ECO:0000313" key="12">
    <source>
        <dbReference type="EMBL" id="AQT04412.1"/>
    </source>
</evidence>
<organism evidence="12 13">
    <name type="scientific">Acetobacter persici</name>
    <dbReference type="NCBI Taxonomy" id="1076596"/>
    <lineage>
        <taxon>Bacteria</taxon>
        <taxon>Pseudomonadati</taxon>
        <taxon>Pseudomonadota</taxon>
        <taxon>Alphaproteobacteria</taxon>
        <taxon>Acetobacterales</taxon>
        <taxon>Acetobacteraceae</taxon>
        <taxon>Acetobacter</taxon>
    </lineage>
</organism>
<evidence type="ECO:0000256" key="7">
    <source>
        <dbReference type="ARBA" id="ARBA00023002"/>
    </source>
</evidence>
<dbReference type="PANTHER" id="PTHR42747:SF3">
    <property type="entry name" value="NITRONATE MONOOXYGENASE-RELATED"/>
    <property type="match status" value="1"/>
</dbReference>
<protein>
    <recommendedName>
        <fullName evidence="11">Nitronate monooxygenase</fullName>
    </recommendedName>
    <alternativeName>
        <fullName evidence="9">Propionate 3-nitronate monooxygenase</fullName>
    </alternativeName>
</protein>
<dbReference type="GO" id="GO:0051213">
    <property type="term" value="F:dioxygenase activity"/>
    <property type="evidence" value="ECO:0007669"/>
    <property type="project" value="UniProtKB-KW"/>
</dbReference>
<dbReference type="InterPro" id="IPR004136">
    <property type="entry name" value="NMO"/>
</dbReference>
<dbReference type="AlphaFoldDB" id="A0A1U9LDC0"/>
<keyword evidence="5" id="KW-0288">FMN</keyword>
<gene>
    <name evidence="12" type="ORF">A0U91_04830</name>
</gene>
<dbReference type="KEGG" id="aper:A0U91_04830"/>
<evidence type="ECO:0000313" key="13">
    <source>
        <dbReference type="Proteomes" id="UP000189055"/>
    </source>
</evidence>
<dbReference type="SUPFAM" id="SSF51412">
    <property type="entry name" value="Inosine monophosphate dehydrogenase (IMPDH)"/>
    <property type="match status" value="1"/>
</dbReference>
<evidence type="ECO:0000256" key="1">
    <source>
        <dbReference type="ARBA" id="ARBA00001917"/>
    </source>
</evidence>
<keyword evidence="4" id="KW-0285">Flavoprotein</keyword>
<evidence type="ECO:0000256" key="4">
    <source>
        <dbReference type="ARBA" id="ARBA00022630"/>
    </source>
</evidence>
<dbReference type="InterPro" id="IPR013785">
    <property type="entry name" value="Aldolase_TIM"/>
</dbReference>
<keyword evidence="3" id="KW-0216">Detoxification</keyword>
<dbReference type="Gene3D" id="3.20.20.70">
    <property type="entry name" value="Aldolase class I"/>
    <property type="match status" value="1"/>
</dbReference>
<reference evidence="12 13" key="1">
    <citation type="submission" date="2016-03" db="EMBL/GenBank/DDBJ databases">
        <title>Acetic acid bacteria sequencing.</title>
        <authorList>
            <person name="Brandt J."/>
            <person name="Jakob F."/>
            <person name="Vogel R.F."/>
        </authorList>
    </citation>
    <scope>NUCLEOTIDE SEQUENCE [LARGE SCALE GENOMIC DNA]</scope>
    <source>
        <strain evidence="12 13">TMW2.1084</strain>
    </source>
</reference>
<evidence type="ECO:0000256" key="6">
    <source>
        <dbReference type="ARBA" id="ARBA00022741"/>
    </source>
</evidence>
<dbReference type="PANTHER" id="PTHR42747">
    <property type="entry name" value="NITRONATE MONOOXYGENASE-RELATED"/>
    <property type="match status" value="1"/>
</dbReference>
<evidence type="ECO:0000256" key="8">
    <source>
        <dbReference type="ARBA" id="ARBA00023033"/>
    </source>
</evidence>
<keyword evidence="7" id="KW-0560">Oxidoreductase</keyword>
<dbReference type="GO" id="GO:0018580">
    <property type="term" value="F:nitronate monooxygenase activity"/>
    <property type="evidence" value="ECO:0007669"/>
    <property type="project" value="InterPro"/>
</dbReference>
<dbReference type="EMBL" id="CP014687">
    <property type="protein sequence ID" value="AQT04412.1"/>
    <property type="molecule type" value="Genomic_DNA"/>
</dbReference>
<accession>A0A1U9LDC0</accession>
<sequence>MQTLDRLGLSVPVFQAPMAGVATPQLAAEVSMAGGLGGLGLGSASPTQARAMMAEVRARTDRPFNVNLFVHQTPRQDPEREARWLDWLRPVFAEYGAVPPEKLSASYTSFLDDPEMMALLLEVRPAVISFHFGLPPAACVTALKQAGAVLLASVTSPAEAREAEVAGMDMVVAQGIEAGGHRGIFDPDAPDDALGTFALVRLLSRQCHVPVVAAGGLMDGAGLAAALDLGAVAAQMGTAFLLCPETGLEDGYRKTLMGQAAFHTLLVSLISGRPARGLSNRFTALAEQADKPACPDYPIAYDAGKALAKAARAQGDAGFGAYWAGQGAPLARAVPAGRLIREIWSDYQDSVKQQKRSAEREGQV</sequence>